<dbReference type="InterPro" id="IPR043917">
    <property type="entry name" value="DUF5753"/>
</dbReference>
<evidence type="ECO:0000313" key="3">
    <source>
        <dbReference type="Proteomes" id="UP001223390"/>
    </source>
</evidence>
<evidence type="ECO:0000313" key="2">
    <source>
        <dbReference type="EMBL" id="MDK9496578.1"/>
    </source>
</evidence>
<dbReference type="InterPro" id="IPR001387">
    <property type="entry name" value="Cro/C1-type_HTH"/>
</dbReference>
<accession>A0ABT7GSM9</accession>
<dbReference type="PROSITE" id="PS50943">
    <property type="entry name" value="HTH_CROC1"/>
    <property type="match status" value="1"/>
</dbReference>
<evidence type="ECO:0000259" key="1">
    <source>
        <dbReference type="PROSITE" id="PS50943"/>
    </source>
</evidence>
<reference evidence="2 3" key="1">
    <citation type="submission" date="2023-05" db="EMBL/GenBank/DDBJ databases">
        <title>Sequencing and Assembly of Streptomyces sp. NP73.</title>
        <authorList>
            <person name="Konwar A.N."/>
            <person name="Saikia K."/>
            <person name="Thakur D."/>
        </authorList>
    </citation>
    <scope>NUCLEOTIDE SEQUENCE [LARGE SCALE GENOMIC DNA]</scope>
    <source>
        <strain evidence="2 3">NP73</strain>
    </source>
</reference>
<protein>
    <submittedName>
        <fullName evidence="2">Helix-turn-helix transcriptional regulator</fullName>
    </submittedName>
</protein>
<dbReference type="Gene3D" id="1.10.260.40">
    <property type="entry name" value="lambda repressor-like DNA-binding domains"/>
    <property type="match status" value="1"/>
</dbReference>
<dbReference type="CDD" id="cd00093">
    <property type="entry name" value="HTH_XRE"/>
    <property type="match status" value="1"/>
</dbReference>
<dbReference type="InterPro" id="IPR010982">
    <property type="entry name" value="Lambda_DNA-bd_dom_sf"/>
</dbReference>
<sequence>MNDADCETDEEQDFEDPNGALRSFAAVLKAFRKRARLTQEGLGELIGYSAQYIASVEQARRYPSERLVELVEEQLDCFGAVKGAAQYLTRPRRVASWFRKWALLEPTALSLYTYECRMVPGLLQTEGYARNTFAERVPPLQDGQVEAQVVGRLERQHILADLPNSSFSFVIEQSVFDRHFGGAEVMREQIAHILEMARLRNLTVQIMPRDQTDHAGLDGPVSLLETPDHQWFGYSEGQRTGVLISDPKEVSILQRRYAKLRSQALNPADSLGLLERTRGTL</sequence>
<name>A0ABT7GSM9_9ACTN</name>
<gene>
    <name evidence="2" type="ORF">QEZ40_001160</name>
</gene>
<keyword evidence="3" id="KW-1185">Reference proteome</keyword>
<dbReference type="RefSeq" id="WP_285342135.1">
    <property type="nucleotide sequence ID" value="NZ_JASITI010000013.1"/>
</dbReference>
<dbReference type="Proteomes" id="UP001223390">
    <property type="component" value="Unassembled WGS sequence"/>
</dbReference>
<dbReference type="SUPFAM" id="SSF47413">
    <property type="entry name" value="lambda repressor-like DNA-binding domains"/>
    <property type="match status" value="1"/>
</dbReference>
<dbReference type="EMBL" id="JASITI010000013">
    <property type="protein sequence ID" value="MDK9496578.1"/>
    <property type="molecule type" value="Genomic_DNA"/>
</dbReference>
<organism evidence="2 3">
    <name type="scientific">Streptomyces katrae</name>
    <dbReference type="NCBI Taxonomy" id="68223"/>
    <lineage>
        <taxon>Bacteria</taxon>
        <taxon>Bacillati</taxon>
        <taxon>Actinomycetota</taxon>
        <taxon>Actinomycetes</taxon>
        <taxon>Kitasatosporales</taxon>
        <taxon>Streptomycetaceae</taxon>
        <taxon>Streptomyces</taxon>
    </lineage>
</organism>
<feature type="domain" description="HTH cro/C1-type" evidence="1">
    <location>
        <begin position="28"/>
        <end position="81"/>
    </location>
</feature>
<dbReference type="Pfam" id="PF19054">
    <property type="entry name" value="DUF5753"/>
    <property type="match status" value="1"/>
</dbReference>
<comment type="caution">
    <text evidence="2">The sequence shown here is derived from an EMBL/GenBank/DDBJ whole genome shotgun (WGS) entry which is preliminary data.</text>
</comment>
<proteinExistence type="predicted"/>
<dbReference type="Pfam" id="PF13560">
    <property type="entry name" value="HTH_31"/>
    <property type="match status" value="1"/>
</dbReference>
<dbReference type="SMART" id="SM00530">
    <property type="entry name" value="HTH_XRE"/>
    <property type="match status" value="1"/>
</dbReference>